<keyword evidence="2" id="KW-1185">Reference proteome</keyword>
<dbReference type="RefSeq" id="WP_390214320.1">
    <property type="nucleotide sequence ID" value="NZ_JBHLXJ010000018.1"/>
</dbReference>
<dbReference type="EMBL" id="JBHLXJ010000018">
    <property type="protein sequence ID" value="MFC0351695.1"/>
    <property type="molecule type" value="Genomic_DNA"/>
</dbReference>
<reference evidence="1 2" key="1">
    <citation type="submission" date="2024-09" db="EMBL/GenBank/DDBJ databases">
        <authorList>
            <person name="Sun Q."/>
            <person name="Mori K."/>
        </authorList>
    </citation>
    <scope>NUCLEOTIDE SEQUENCE [LARGE SCALE GENOMIC DNA]</scope>
    <source>
        <strain evidence="1 2">CCM 8677</strain>
    </source>
</reference>
<sequence>MPLFQKDVLLLNSEQALLETFGAGISKDQLRQALCSTILNVSFSGESATHRCVVFALPKSADQMSATRAQFDELAFFGDSQQCLNLALACAKQAEKIVVIGTRSRENVARMTQHYVHRLCGPQVSKLRKLDV</sequence>
<dbReference type="Proteomes" id="UP001589844">
    <property type="component" value="Unassembled WGS sequence"/>
</dbReference>
<protein>
    <submittedName>
        <fullName evidence="1">Uncharacterized protein</fullName>
    </submittedName>
</protein>
<evidence type="ECO:0000313" key="2">
    <source>
        <dbReference type="Proteomes" id="UP001589844"/>
    </source>
</evidence>
<comment type="caution">
    <text evidence="1">The sequence shown here is derived from an EMBL/GenBank/DDBJ whole genome shotgun (WGS) entry which is preliminary data.</text>
</comment>
<evidence type="ECO:0000313" key="1">
    <source>
        <dbReference type="EMBL" id="MFC0351695.1"/>
    </source>
</evidence>
<name>A0ABV6IIN0_9BURK</name>
<proteinExistence type="predicted"/>
<organism evidence="1 2">
    <name type="scientific">Undibacterium danionis</name>
    <dbReference type="NCBI Taxonomy" id="1812100"/>
    <lineage>
        <taxon>Bacteria</taxon>
        <taxon>Pseudomonadati</taxon>
        <taxon>Pseudomonadota</taxon>
        <taxon>Betaproteobacteria</taxon>
        <taxon>Burkholderiales</taxon>
        <taxon>Oxalobacteraceae</taxon>
        <taxon>Undibacterium</taxon>
    </lineage>
</organism>
<gene>
    <name evidence="1" type="ORF">ACFFJH_17870</name>
</gene>
<accession>A0ABV6IIN0</accession>